<dbReference type="OrthoDB" id="7345147at2"/>
<organism evidence="1 2">
    <name type="scientific">Roseateles puraquae</name>
    <dbReference type="NCBI Taxonomy" id="431059"/>
    <lineage>
        <taxon>Bacteria</taxon>
        <taxon>Pseudomonadati</taxon>
        <taxon>Pseudomonadota</taxon>
        <taxon>Betaproteobacteria</taxon>
        <taxon>Burkholderiales</taxon>
        <taxon>Sphaerotilaceae</taxon>
        <taxon>Roseateles</taxon>
    </lineage>
</organism>
<comment type="caution">
    <text evidence="1">The sequence shown here is derived from an EMBL/GenBank/DDBJ whole genome shotgun (WGS) entry which is preliminary data.</text>
</comment>
<dbReference type="SUPFAM" id="SSF48371">
    <property type="entry name" value="ARM repeat"/>
    <property type="match status" value="1"/>
</dbReference>
<dbReference type="EMBL" id="NISI01000011">
    <property type="protein sequence ID" value="OWR01971.1"/>
    <property type="molecule type" value="Genomic_DNA"/>
</dbReference>
<dbReference type="Pfam" id="PF08713">
    <property type="entry name" value="DNA_alkylation"/>
    <property type="match status" value="1"/>
</dbReference>
<dbReference type="Gene3D" id="1.25.10.90">
    <property type="match status" value="1"/>
</dbReference>
<dbReference type="InterPro" id="IPR014825">
    <property type="entry name" value="DNA_alkylation"/>
</dbReference>
<dbReference type="PANTHER" id="PTHR41291">
    <property type="entry name" value="DNA ALKYLATION REPAIR PROTEIN"/>
    <property type="match status" value="1"/>
</dbReference>
<reference evidence="1 2" key="1">
    <citation type="journal article" date="2007" name="Int. J. Syst. Evol. Microbiol.">
        <title>Description of Pelomonas aquatica sp. nov. and Pelomonas puraquae sp. nov., isolated from industrial and haemodialysis water.</title>
        <authorList>
            <person name="Gomila M."/>
            <person name="Bowien B."/>
            <person name="Falsen E."/>
            <person name="Moore E.R."/>
            <person name="Lalucat J."/>
        </authorList>
    </citation>
    <scope>NUCLEOTIDE SEQUENCE [LARGE SCALE GENOMIC DNA]</scope>
    <source>
        <strain evidence="1 2">CCUG 52769</strain>
    </source>
</reference>
<name>A0A254N139_9BURK</name>
<gene>
    <name evidence="1" type="ORF">CDO81_21820</name>
</gene>
<dbReference type="PANTHER" id="PTHR41291:SF1">
    <property type="entry name" value="DNA ALKYLATION REPAIR PROTEIN"/>
    <property type="match status" value="1"/>
</dbReference>
<keyword evidence="2" id="KW-1185">Reference proteome</keyword>
<accession>A0A254N139</accession>
<dbReference type="CDD" id="cd06561">
    <property type="entry name" value="AlkD_like"/>
    <property type="match status" value="1"/>
</dbReference>
<proteinExistence type="predicted"/>
<dbReference type="InterPro" id="IPR016024">
    <property type="entry name" value="ARM-type_fold"/>
</dbReference>
<evidence type="ECO:0000313" key="2">
    <source>
        <dbReference type="Proteomes" id="UP000197446"/>
    </source>
</evidence>
<protein>
    <submittedName>
        <fullName evidence="1">DNA alkylation repair protein</fullName>
    </submittedName>
</protein>
<evidence type="ECO:0000313" key="1">
    <source>
        <dbReference type="EMBL" id="OWR01971.1"/>
    </source>
</evidence>
<dbReference type="RefSeq" id="WP_088485359.1">
    <property type="nucleotide sequence ID" value="NZ_NISI01000011.1"/>
</dbReference>
<dbReference type="AlphaFoldDB" id="A0A254N139"/>
<dbReference type="Proteomes" id="UP000197446">
    <property type="component" value="Unassembled WGS sequence"/>
</dbReference>
<sequence length="229" mass="25358">MPAARLDEALARLQAAARPDQLAAMARFGLTGDTRLGLAVPTLRALGREFRRDHPLALALWDTGIPDAQILASLVAEPARFTVAQMDQWVAGLQAWDVCDQACLNAFVKSPLAWAAIPRWAARETAFERRAGFSLLAVAAVHQKSRPDEDFLAMLPLIEAASGDDRNFVKKAVNWALRQIGKRSPMLREPALTLAEKLCLQEPRSARWIGHDARRELLRVAQAARENRL</sequence>